<organism evidence="3 4">
    <name type="scientific">Chryseotalea sanaruensis</name>
    <dbReference type="NCBI Taxonomy" id="2482724"/>
    <lineage>
        <taxon>Bacteria</taxon>
        <taxon>Pseudomonadati</taxon>
        <taxon>Bacteroidota</taxon>
        <taxon>Cytophagia</taxon>
        <taxon>Cytophagales</taxon>
        <taxon>Chryseotaleaceae</taxon>
        <taxon>Chryseotalea</taxon>
    </lineage>
</organism>
<dbReference type="RefSeq" id="WP_218022443.1">
    <property type="nucleotide sequence ID" value="NZ_BHXQ01000005.1"/>
</dbReference>
<keyword evidence="1" id="KW-0812">Transmembrane</keyword>
<reference evidence="3 4" key="1">
    <citation type="submission" date="2018-11" db="EMBL/GenBank/DDBJ databases">
        <title>Chryseotalea sanarue gen. nov., sp., nov., a member of the family Cytophagaceae, isolated from a brackish lake in Hamamatsu Japan.</title>
        <authorList>
            <person name="Maejima Y."/>
            <person name="Iino T."/>
            <person name="Muraguchi Y."/>
            <person name="Fukuda K."/>
            <person name="Ohkuma M."/>
            <person name="Moriuchi R."/>
            <person name="Dohra H."/>
            <person name="Kimbara K."/>
            <person name="Shintani M."/>
        </authorList>
    </citation>
    <scope>NUCLEOTIDE SEQUENCE [LARGE SCALE GENOMIC DNA]</scope>
    <source>
        <strain evidence="3 4">Ys</strain>
    </source>
</reference>
<keyword evidence="1" id="KW-0472">Membrane</keyword>
<feature type="transmembrane region" description="Helical" evidence="1">
    <location>
        <begin position="208"/>
        <end position="228"/>
    </location>
</feature>
<evidence type="ECO:0000313" key="3">
    <source>
        <dbReference type="EMBL" id="GCC52742.1"/>
    </source>
</evidence>
<feature type="transmembrane region" description="Helical" evidence="1">
    <location>
        <begin position="184"/>
        <end position="202"/>
    </location>
</feature>
<dbReference type="PANTHER" id="PTHR14969">
    <property type="entry name" value="SPHINGOSINE-1-PHOSPHATE PHOSPHOHYDROLASE"/>
    <property type="match status" value="1"/>
</dbReference>
<dbReference type="InterPro" id="IPR000326">
    <property type="entry name" value="PAP2/HPO"/>
</dbReference>
<dbReference type="Proteomes" id="UP000288227">
    <property type="component" value="Unassembled WGS sequence"/>
</dbReference>
<evidence type="ECO:0000256" key="1">
    <source>
        <dbReference type="SAM" id="Phobius"/>
    </source>
</evidence>
<feature type="domain" description="Phosphatidic acid phosphatase type 2/haloperoxidase" evidence="2">
    <location>
        <begin position="124"/>
        <end position="227"/>
    </location>
</feature>
<dbReference type="SUPFAM" id="SSF48317">
    <property type="entry name" value="Acid phosphatase/Vanadium-dependent haloperoxidase"/>
    <property type="match status" value="1"/>
</dbReference>
<protein>
    <submittedName>
        <fullName evidence="3">PAP2 family protein</fullName>
    </submittedName>
</protein>
<dbReference type="InterPro" id="IPR036938">
    <property type="entry name" value="PAP2/HPO_sf"/>
</dbReference>
<gene>
    <name evidence="3" type="ORF">SanaruYs_29800</name>
</gene>
<dbReference type="AlphaFoldDB" id="A0A401UD13"/>
<sequence>MKYMNPGVLITLLLIGNLSATAQFNNKRNPEKTLSFQSVTLTKPPFFKSRGFQKAIAVPLLFTAAGLYSLTDNDLLNKYEVHEERQEWMPKFHHRADDYLQYTPIVAVYGLNAFGIKGKNDFGNRTALLVKSELLVGVLTYSLKRITAVPRPDTSQPTSFPSGHTAQAFAAATFMSKEYGHKSIWYSIGAYTVATGIGTMRMMNNRHWVSDVLVGAGIGIFSTNIVYLTHQYKWGKKKSAGQTLIVPSYDGQTGMVSVVHRFR</sequence>
<evidence type="ECO:0000259" key="2">
    <source>
        <dbReference type="SMART" id="SM00014"/>
    </source>
</evidence>
<dbReference type="SMART" id="SM00014">
    <property type="entry name" value="acidPPc"/>
    <property type="match status" value="1"/>
</dbReference>
<keyword evidence="1" id="KW-1133">Transmembrane helix</keyword>
<name>A0A401UD13_9BACT</name>
<dbReference type="EMBL" id="BHXQ01000005">
    <property type="protein sequence ID" value="GCC52742.1"/>
    <property type="molecule type" value="Genomic_DNA"/>
</dbReference>
<proteinExistence type="predicted"/>
<dbReference type="Gene3D" id="1.20.144.10">
    <property type="entry name" value="Phosphatidic acid phosphatase type 2/haloperoxidase"/>
    <property type="match status" value="1"/>
</dbReference>
<dbReference type="PANTHER" id="PTHR14969:SF13">
    <property type="entry name" value="AT30094P"/>
    <property type="match status" value="1"/>
</dbReference>
<accession>A0A401UD13</accession>
<keyword evidence="4" id="KW-1185">Reference proteome</keyword>
<dbReference type="CDD" id="cd03394">
    <property type="entry name" value="PAP2_like_5"/>
    <property type="match status" value="1"/>
</dbReference>
<comment type="caution">
    <text evidence="3">The sequence shown here is derived from an EMBL/GenBank/DDBJ whole genome shotgun (WGS) entry which is preliminary data.</text>
</comment>
<dbReference type="Pfam" id="PF01569">
    <property type="entry name" value="PAP2"/>
    <property type="match status" value="1"/>
</dbReference>
<evidence type="ECO:0000313" key="4">
    <source>
        <dbReference type="Proteomes" id="UP000288227"/>
    </source>
</evidence>